<feature type="non-terminal residue" evidence="1">
    <location>
        <position position="167"/>
    </location>
</feature>
<gene>
    <name evidence="1" type="ORF">S01H1_83414</name>
</gene>
<accession>X0XPA2</accession>
<name>X0XPA2_9ZZZZ</name>
<protein>
    <submittedName>
        <fullName evidence="1">Uncharacterized protein</fullName>
    </submittedName>
</protein>
<sequence>GTDGNLVVDIPNGLYSGGDKTATAQDGELAAGNIKDGVNIFGTEGTFPSDGDALAAEVKTGKFFYTDSSTRITGTGTKTLSPANDTVTAGFYEETTLSGVDSDLATGNIRQGVDIFGISGNPNVADTTTAAAADEWTVFSDQVAWANGSRIVGRVETRSWTAATTAY</sequence>
<evidence type="ECO:0000313" key="1">
    <source>
        <dbReference type="EMBL" id="GAG44984.1"/>
    </source>
</evidence>
<dbReference type="EMBL" id="BARS01056702">
    <property type="protein sequence ID" value="GAG44984.1"/>
    <property type="molecule type" value="Genomic_DNA"/>
</dbReference>
<organism evidence="1">
    <name type="scientific">marine sediment metagenome</name>
    <dbReference type="NCBI Taxonomy" id="412755"/>
    <lineage>
        <taxon>unclassified sequences</taxon>
        <taxon>metagenomes</taxon>
        <taxon>ecological metagenomes</taxon>
    </lineage>
</organism>
<proteinExistence type="predicted"/>
<reference evidence="1" key="1">
    <citation type="journal article" date="2014" name="Front. Microbiol.">
        <title>High frequency of phylogenetically diverse reductive dehalogenase-homologous genes in deep subseafloor sedimentary metagenomes.</title>
        <authorList>
            <person name="Kawai M."/>
            <person name="Futagami T."/>
            <person name="Toyoda A."/>
            <person name="Takaki Y."/>
            <person name="Nishi S."/>
            <person name="Hori S."/>
            <person name="Arai W."/>
            <person name="Tsubouchi T."/>
            <person name="Morono Y."/>
            <person name="Uchiyama I."/>
            <person name="Ito T."/>
            <person name="Fujiyama A."/>
            <person name="Inagaki F."/>
            <person name="Takami H."/>
        </authorList>
    </citation>
    <scope>NUCLEOTIDE SEQUENCE</scope>
    <source>
        <strain evidence="1">Expedition CK06-06</strain>
    </source>
</reference>
<dbReference type="AlphaFoldDB" id="X0XPA2"/>
<comment type="caution">
    <text evidence="1">The sequence shown here is derived from an EMBL/GenBank/DDBJ whole genome shotgun (WGS) entry which is preliminary data.</text>
</comment>
<feature type="non-terminal residue" evidence="1">
    <location>
        <position position="1"/>
    </location>
</feature>